<dbReference type="RefSeq" id="WP_274534395.1">
    <property type="nucleotide sequence ID" value="NZ_AP024145.1"/>
</dbReference>
<protein>
    <submittedName>
        <fullName evidence="1">Uncharacterized protein</fullName>
    </submittedName>
</protein>
<dbReference type="EMBL" id="AP024145">
    <property type="protein sequence ID" value="BCM82849.1"/>
    <property type="molecule type" value="Genomic_DNA"/>
</dbReference>
<dbReference type="Proteomes" id="UP000663508">
    <property type="component" value="Chromosome"/>
</dbReference>
<sequence length="44" mass="4824">MEAAMARALILIHGCAGLIREGWPPVGLPWERLVVLLSEAEVVR</sequence>
<dbReference type="AlphaFoldDB" id="A0A8H8WR84"/>
<organism evidence="1 2">
    <name type="scientific">Methylobacterium indicum</name>
    <dbReference type="NCBI Taxonomy" id="1775910"/>
    <lineage>
        <taxon>Bacteria</taxon>
        <taxon>Pseudomonadati</taxon>
        <taxon>Pseudomonadota</taxon>
        <taxon>Alphaproteobacteria</taxon>
        <taxon>Hyphomicrobiales</taxon>
        <taxon>Methylobacteriaceae</taxon>
        <taxon>Methylobacterium</taxon>
    </lineage>
</organism>
<proteinExistence type="predicted"/>
<dbReference type="KEGG" id="mind:mvi_13100"/>
<evidence type="ECO:0000313" key="2">
    <source>
        <dbReference type="Proteomes" id="UP000663508"/>
    </source>
</evidence>
<reference evidence="1" key="1">
    <citation type="submission" date="2020-11" db="EMBL/GenBank/DDBJ databases">
        <title>Complete genome sequence of a novel pathogenic Methylobacterium strain isolated from rice in Vietnam.</title>
        <authorList>
            <person name="Lai K."/>
            <person name="Okazaki S."/>
            <person name="Higashi K."/>
            <person name="Mori H."/>
            <person name="Toyoda A."/>
            <person name="Kurokawa K."/>
        </authorList>
    </citation>
    <scope>NUCLEOTIDE SEQUENCE</scope>
    <source>
        <strain evidence="1">VL1</strain>
    </source>
</reference>
<evidence type="ECO:0000313" key="1">
    <source>
        <dbReference type="EMBL" id="BCM82849.1"/>
    </source>
</evidence>
<name>A0A8H8WR84_9HYPH</name>
<gene>
    <name evidence="1" type="ORF">mvi_13100</name>
</gene>
<accession>A0A8H8WR84</accession>